<accession>A0A8J3AFL8</accession>
<reference evidence="2" key="1">
    <citation type="journal article" date="2014" name="Int. J. Syst. Evol. Microbiol.">
        <title>Complete genome sequence of Corynebacterium casei LMG S-19264T (=DSM 44701T), isolated from a smear-ripened cheese.</title>
        <authorList>
            <consortium name="US DOE Joint Genome Institute (JGI-PGF)"/>
            <person name="Walter F."/>
            <person name="Albersmeier A."/>
            <person name="Kalinowski J."/>
            <person name="Ruckert C."/>
        </authorList>
    </citation>
    <scope>NUCLEOTIDE SEQUENCE</scope>
    <source>
        <strain evidence="2">CGMCC 1.14988</strain>
    </source>
</reference>
<protein>
    <submittedName>
        <fullName evidence="2">Uncharacterized protein</fullName>
    </submittedName>
</protein>
<feature type="compositionally biased region" description="Basic and acidic residues" evidence="1">
    <location>
        <begin position="95"/>
        <end position="105"/>
    </location>
</feature>
<evidence type="ECO:0000313" key="2">
    <source>
        <dbReference type="EMBL" id="GGI06907.1"/>
    </source>
</evidence>
<feature type="compositionally biased region" description="Basic and acidic residues" evidence="1">
    <location>
        <begin position="350"/>
        <end position="380"/>
    </location>
</feature>
<comment type="caution">
    <text evidence="2">The sequence shown here is derived from an EMBL/GenBank/DDBJ whole genome shotgun (WGS) entry which is preliminary data.</text>
</comment>
<name>A0A8J3AFL8_9ACTN</name>
<evidence type="ECO:0000256" key="1">
    <source>
        <dbReference type="SAM" id="MobiDB-lite"/>
    </source>
</evidence>
<feature type="compositionally biased region" description="Basic and acidic residues" evidence="1">
    <location>
        <begin position="403"/>
        <end position="447"/>
    </location>
</feature>
<sequence length="495" mass="54688">MDGGDHRRHEADRRRECRDRDGEQVGRHGGERHRAEGGQQQRHDGDLRPQRDRQQVRDPARHPPQAPPDEGRDDEDSRGGGRRQQQSERAGQPRVEQHQQHRGARECMTGVARMTTRPGEQDDPGHGARPQHGGLEAGEEREPRQGRRQHDPSQRGRQAQHETRPEHPGGHQRDMGPRHRREVGEGGCLHRRAVDLGQFTGVPGGQAGEQSSDRRRRAPGSGTPNPVADVFADPRPHSTATELVPAADVERDGGVLAGQPPAVPAVGERAGRRPGGEPRAEGRRVVGLQRGGRPLAGDGPIDARDTDDDVPTGRDPAWFVHDRAGQLRLAALVRQRRQQPPRRRRHARGARRDPHGEHRHEQPPTDRRGTRRVRPDDRRPTGARTGPSGGTRVVAQGASGGHGRTDGQHGGERDPRPRVRCRPEVLPDRRPEDQRDRPQRQRAEHLAGRWSTPGGLLGVAHDTVTRSASCWKVFSPMPGTSRRSPGTAKGPCSSR</sequence>
<feature type="region of interest" description="Disordered" evidence="1">
    <location>
        <begin position="252"/>
        <end position="458"/>
    </location>
</feature>
<dbReference type="AlphaFoldDB" id="A0A8J3AFL8"/>
<feature type="compositionally biased region" description="Basic and acidic residues" evidence="1">
    <location>
        <begin position="138"/>
        <end position="177"/>
    </location>
</feature>
<feature type="compositionally biased region" description="Basic and acidic residues" evidence="1">
    <location>
        <begin position="1"/>
        <end position="61"/>
    </location>
</feature>
<dbReference type="Proteomes" id="UP000650511">
    <property type="component" value="Unassembled WGS sequence"/>
</dbReference>
<feature type="compositionally biased region" description="Basic residues" evidence="1">
    <location>
        <begin position="334"/>
        <end position="349"/>
    </location>
</feature>
<keyword evidence="3" id="KW-1185">Reference proteome</keyword>
<organism evidence="2 3">
    <name type="scientific">Egicoccus halophilus</name>
    <dbReference type="NCBI Taxonomy" id="1670830"/>
    <lineage>
        <taxon>Bacteria</taxon>
        <taxon>Bacillati</taxon>
        <taxon>Actinomycetota</taxon>
        <taxon>Nitriliruptoria</taxon>
        <taxon>Egicoccales</taxon>
        <taxon>Egicoccaceae</taxon>
        <taxon>Egicoccus</taxon>
    </lineage>
</organism>
<reference evidence="2" key="2">
    <citation type="submission" date="2020-09" db="EMBL/GenBank/DDBJ databases">
        <authorList>
            <person name="Sun Q."/>
            <person name="Zhou Y."/>
        </authorList>
    </citation>
    <scope>NUCLEOTIDE SEQUENCE</scope>
    <source>
        <strain evidence="2">CGMCC 1.14988</strain>
    </source>
</reference>
<feature type="region of interest" description="Disordered" evidence="1">
    <location>
        <begin position="473"/>
        <end position="495"/>
    </location>
</feature>
<feature type="region of interest" description="Disordered" evidence="1">
    <location>
        <begin position="1"/>
        <end position="236"/>
    </location>
</feature>
<gene>
    <name evidence="2" type="ORF">GCM10011354_21440</name>
</gene>
<evidence type="ECO:0000313" key="3">
    <source>
        <dbReference type="Proteomes" id="UP000650511"/>
    </source>
</evidence>
<feature type="compositionally biased region" description="Basic and acidic residues" evidence="1">
    <location>
        <begin position="269"/>
        <end position="284"/>
    </location>
</feature>
<dbReference type="EMBL" id="BMHA01000007">
    <property type="protein sequence ID" value="GGI06907.1"/>
    <property type="molecule type" value="Genomic_DNA"/>
</dbReference>
<proteinExistence type="predicted"/>